<name>A0A7Y0HHG3_9PROT</name>
<evidence type="ECO:0000313" key="8">
    <source>
        <dbReference type="EMBL" id="NMM46703.1"/>
    </source>
</evidence>
<sequence>MSDVSVESKRILPFAKPLTDFFSPFAEPVLRIAAGAMLVPHGYQKLFVDGTLEGTAGFFEQVGFVPGYPFALTVALIEFVGGLLLIAGLLTRPAAVAIAAFLGQAVLFHTANGFFWTDGGYEYPLLWAIAALFFAVRGGGKYSVDRLIGREF</sequence>
<dbReference type="PANTHER" id="PTHR33452:SF1">
    <property type="entry name" value="INNER MEMBRANE PROTEIN YPHA-RELATED"/>
    <property type="match status" value="1"/>
</dbReference>
<feature type="transmembrane region" description="Helical" evidence="7">
    <location>
        <begin position="68"/>
        <end position="87"/>
    </location>
</feature>
<evidence type="ECO:0000256" key="5">
    <source>
        <dbReference type="ARBA" id="ARBA00022989"/>
    </source>
</evidence>
<dbReference type="GO" id="GO:0005886">
    <property type="term" value="C:plasma membrane"/>
    <property type="evidence" value="ECO:0007669"/>
    <property type="project" value="UniProtKB-SubCell"/>
</dbReference>
<dbReference type="InterPro" id="IPR032808">
    <property type="entry name" value="DoxX"/>
</dbReference>
<dbReference type="EMBL" id="JABBNT010000008">
    <property type="protein sequence ID" value="NMM46703.1"/>
    <property type="molecule type" value="Genomic_DNA"/>
</dbReference>
<evidence type="ECO:0000256" key="1">
    <source>
        <dbReference type="ARBA" id="ARBA00004651"/>
    </source>
</evidence>
<keyword evidence="6 7" id="KW-0472">Membrane</keyword>
<accession>A0A7Y0HHG3</accession>
<keyword evidence="5 7" id="KW-1133">Transmembrane helix</keyword>
<comment type="subcellular location">
    <subcellularLocation>
        <location evidence="1">Cell membrane</location>
        <topology evidence="1">Multi-pass membrane protein</topology>
    </subcellularLocation>
</comment>
<dbReference type="PANTHER" id="PTHR33452">
    <property type="entry name" value="OXIDOREDUCTASE CATD-RELATED"/>
    <property type="match status" value="1"/>
</dbReference>
<organism evidence="8 9">
    <name type="scientific">Pacificispira spongiicola</name>
    <dbReference type="NCBI Taxonomy" id="2729598"/>
    <lineage>
        <taxon>Bacteria</taxon>
        <taxon>Pseudomonadati</taxon>
        <taxon>Pseudomonadota</taxon>
        <taxon>Alphaproteobacteria</taxon>
        <taxon>Rhodospirillales</taxon>
        <taxon>Rhodospirillaceae</taxon>
        <taxon>Pacificispira</taxon>
    </lineage>
</organism>
<evidence type="ECO:0000256" key="4">
    <source>
        <dbReference type="ARBA" id="ARBA00022692"/>
    </source>
</evidence>
<evidence type="ECO:0000256" key="2">
    <source>
        <dbReference type="ARBA" id="ARBA00006679"/>
    </source>
</evidence>
<evidence type="ECO:0000256" key="6">
    <source>
        <dbReference type="ARBA" id="ARBA00023136"/>
    </source>
</evidence>
<feature type="transmembrane region" description="Helical" evidence="7">
    <location>
        <begin position="123"/>
        <end position="140"/>
    </location>
</feature>
<keyword evidence="9" id="KW-1185">Reference proteome</keyword>
<gene>
    <name evidence="8" type="ORF">HH303_19590</name>
</gene>
<reference evidence="8 9" key="1">
    <citation type="submission" date="2020-04" db="EMBL/GenBank/DDBJ databases">
        <title>Rhodospirillaceae bacterium KN72 isolated from deep sea.</title>
        <authorList>
            <person name="Zhang D.-C."/>
        </authorList>
    </citation>
    <scope>NUCLEOTIDE SEQUENCE [LARGE SCALE GENOMIC DNA]</scope>
    <source>
        <strain evidence="8 9">KN72</strain>
    </source>
</reference>
<dbReference type="Pfam" id="PF07681">
    <property type="entry name" value="DoxX"/>
    <property type="match status" value="1"/>
</dbReference>
<evidence type="ECO:0000313" key="9">
    <source>
        <dbReference type="Proteomes" id="UP000539372"/>
    </source>
</evidence>
<dbReference type="InterPro" id="IPR051907">
    <property type="entry name" value="DoxX-like_oxidoreductase"/>
</dbReference>
<keyword evidence="3" id="KW-1003">Cell membrane</keyword>
<evidence type="ECO:0000256" key="3">
    <source>
        <dbReference type="ARBA" id="ARBA00022475"/>
    </source>
</evidence>
<keyword evidence="4 7" id="KW-0812">Transmembrane</keyword>
<proteinExistence type="inferred from homology"/>
<dbReference type="AlphaFoldDB" id="A0A7Y0HHG3"/>
<feature type="transmembrane region" description="Helical" evidence="7">
    <location>
        <begin position="94"/>
        <end position="117"/>
    </location>
</feature>
<dbReference type="RefSeq" id="WP_169627096.1">
    <property type="nucleotide sequence ID" value="NZ_JABBNT010000008.1"/>
</dbReference>
<protein>
    <submittedName>
        <fullName evidence="8">DoxX family protein</fullName>
    </submittedName>
</protein>
<dbReference type="Proteomes" id="UP000539372">
    <property type="component" value="Unassembled WGS sequence"/>
</dbReference>
<comment type="caution">
    <text evidence="8">The sequence shown here is derived from an EMBL/GenBank/DDBJ whole genome shotgun (WGS) entry which is preliminary data.</text>
</comment>
<comment type="similarity">
    <text evidence="2">Belongs to the DoxX family.</text>
</comment>
<evidence type="ECO:0000256" key="7">
    <source>
        <dbReference type="SAM" id="Phobius"/>
    </source>
</evidence>